<evidence type="ECO:0000256" key="1">
    <source>
        <dbReference type="ARBA" id="ARBA00022500"/>
    </source>
</evidence>
<dbReference type="EMBL" id="JBDPGJ010000001">
    <property type="protein sequence ID" value="MEX0404256.1"/>
    <property type="molecule type" value="Genomic_DNA"/>
</dbReference>
<dbReference type="Proteomes" id="UP001556692">
    <property type="component" value="Unassembled WGS sequence"/>
</dbReference>
<dbReference type="PROSITE" id="PS50885">
    <property type="entry name" value="HAMP"/>
    <property type="match status" value="1"/>
</dbReference>
<dbReference type="CDD" id="cd06225">
    <property type="entry name" value="HAMP"/>
    <property type="match status" value="1"/>
</dbReference>
<name>A0ABV3SCH2_9HYPH</name>
<dbReference type="SMART" id="SM00304">
    <property type="entry name" value="HAMP"/>
    <property type="match status" value="1"/>
</dbReference>
<feature type="region of interest" description="Disordered" evidence="4">
    <location>
        <begin position="487"/>
        <end position="534"/>
    </location>
</feature>
<feature type="domain" description="Methyl-accepting transducer" evidence="5">
    <location>
        <begin position="243"/>
        <end position="472"/>
    </location>
</feature>
<evidence type="ECO:0000313" key="8">
    <source>
        <dbReference type="Proteomes" id="UP001556692"/>
    </source>
</evidence>
<sequence length="534" mass="56445">MTSPSRSNDQHVAERLEFMDLDAAARANLQKLKPVIAKSIGSALDAFYAKARANPATSKFFAGDSHVESAKTRQEKHWNVIADAQFGSAYADAVTTIGRTHARLGLEPRWYIGGYALIAERLLTAVVAEHWPKFSMRSGGHAAMAASVSSLMKAVLLDMDLAISTYLLALEQEKAKADAERQEAQHRQESALQAIRQALAALATGDLRARIDTPLGAEFETLRADFNLMANGLETAIGNVSRVSISIGGSCDEIGQASDDLSRRTEQQAASLEETAAAVEELTASVKRSAEGAHAAAEKVVAARQDADRSGKIMADAVAAMASIEKSAHEISQIIGVIDEIAFQTNLLALNAGVEAARAGEAGRGFAVVAQEVRALAQRSAEAAKEIKSLIQNSTTHVENGVKLMDQTGRVSERIISQVIEIDQLVAGMASSSKEQSTGLAEINTAISHMDQATQQNAAMVEQTTAAVHSLRSEAGELVKAIASFSVSGQNPRAPSRAPSAAAKSASRPAAAASPVRGNTALKPAVEEDGWEEF</sequence>
<accession>A0ABV3SCH2</accession>
<proteinExistence type="inferred from homology"/>
<dbReference type="PRINTS" id="PR00260">
    <property type="entry name" value="CHEMTRNSDUCR"/>
</dbReference>
<dbReference type="SUPFAM" id="SSF58104">
    <property type="entry name" value="Methyl-accepting chemotaxis protein (MCP) signaling domain"/>
    <property type="match status" value="1"/>
</dbReference>
<keyword evidence="3" id="KW-0807">Transducer</keyword>
<comment type="similarity">
    <text evidence="2">Belongs to the methyl-accepting chemotaxis (MCP) protein family.</text>
</comment>
<dbReference type="InterPro" id="IPR044398">
    <property type="entry name" value="Globin-sensor_dom"/>
</dbReference>
<dbReference type="CDD" id="cd01068">
    <property type="entry name" value="globin_sensor"/>
    <property type="match status" value="1"/>
</dbReference>
<dbReference type="Pfam" id="PF00015">
    <property type="entry name" value="MCPsignal"/>
    <property type="match status" value="1"/>
</dbReference>
<evidence type="ECO:0000256" key="4">
    <source>
        <dbReference type="SAM" id="MobiDB-lite"/>
    </source>
</evidence>
<evidence type="ECO:0000259" key="6">
    <source>
        <dbReference type="PROSITE" id="PS50885"/>
    </source>
</evidence>
<dbReference type="Pfam" id="PF11563">
    <property type="entry name" value="Protoglobin"/>
    <property type="match status" value="1"/>
</dbReference>
<dbReference type="InterPro" id="IPR051310">
    <property type="entry name" value="MCP_chemotaxis"/>
</dbReference>
<dbReference type="InterPro" id="IPR009050">
    <property type="entry name" value="Globin-like_sf"/>
</dbReference>
<feature type="domain" description="HAMP" evidence="6">
    <location>
        <begin position="186"/>
        <end position="238"/>
    </location>
</feature>
<dbReference type="Gene3D" id="1.10.490.10">
    <property type="entry name" value="Globins"/>
    <property type="match status" value="1"/>
</dbReference>
<dbReference type="Gene3D" id="1.10.287.950">
    <property type="entry name" value="Methyl-accepting chemotaxis protein"/>
    <property type="match status" value="1"/>
</dbReference>
<feature type="compositionally biased region" description="Low complexity" evidence="4">
    <location>
        <begin position="492"/>
        <end position="515"/>
    </location>
</feature>
<dbReference type="SMART" id="SM00283">
    <property type="entry name" value="MA"/>
    <property type="match status" value="1"/>
</dbReference>
<dbReference type="PANTHER" id="PTHR43531:SF11">
    <property type="entry name" value="METHYL-ACCEPTING CHEMOTAXIS PROTEIN 3"/>
    <property type="match status" value="1"/>
</dbReference>
<keyword evidence="8" id="KW-1185">Reference proteome</keyword>
<dbReference type="InterPro" id="IPR004089">
    <property type="entry name" value="MCPsignal_dom"/>
</dbReference>
<organism evidence="7 8">
    <name type="scientific">Aquibium pacificus</name>
    <dbReference type="NCBI Taxonomy" id="3153579"/>
    <lineage>
        <taxon>Bacteria</taxon>
        <taxon>Pseudomonadati</taxon>
        <taxon>Pseudomonadota</taxon>
        <taxon>Alphaproteobacteria</taxon>
        <taxon>Hyphomicrobiales</taxon>
        <taxon>Phyllobacteriaceae</taxon>
        <taxon>Aquibium</taxon>
    </lineage>
</organism>
<reference evidence="7 8" key="1">
    <citation type="submission" date="2024-05" db="EMBL/GenBank/DDBJ databases">
        <authorList>
            <person name="Jiang F."/>
        </authorList>
    </citation>
    <scope>NUCLEOTIDE SEQUENCE [LARGE SCALE GENOMIC DNA]</scope>
    <source>
        <strain evidence="7 8">LZ166</strain>
    </source>
</reference>
<dbReference type="SUPFAM" id="SSF46458">
    <property type="entry name" value="Globin-like"/>
    <property type="match status" value="1"/>
</dbReference>
<dbReference type="CDD" id="cd11386">
    <property type="entry name" value="MCP_signal"/>
    <property type="match status" value="1"/>
</dbReference>
<evidence type="ECO:0000256" key="3">
    <source>
        <dbReference type="PROSITE-ProRule" id="PRU00284"/>
    </source>
</evidence>
<dbReference type="PROSITE" id="PS50111">
    <property type="entry name" value="CHEMOTAXIS_TRANSDUC_2"/>
    <property type="match status" value="1"/>
</dbReference>
<dbReference type="InterPro" id="IPR003660">
    <property type="entry name" value="HAMP_dom"/>
</dbReference>
<comment type="caution">
    <text evidence="7">The sequence shown here is derived from an EMBL/GenBank/DDBJ whole genome shotgun (WGS) entry which is preliminary data.</text>
</comment>
<dbReference type="Pfam" id="PF00672">
    <property type="entry name" value="HAMP"/>
    <property type="match status" value="1"/>
</dbReference>
<dbReference type="InterPro" id="IPR004090">
    <property type="entry name" value="Chemotax_Me-accpt_rcpt"/>
</dbReference>
<dbReference type="RefSeq" id="WP_367952150.1">
    <property type="nucleotide sequence ID" value="NZ_JBDPGJ010000001.1"/>
</dbReference>
<dbReference type="InterPro" id="IPR012292">
    <property type="entry name" value="Globin/Proto"/>
</dbReference>
<protein>
    <submittedName>
        <fullName evidence="7">Methyl-accepting chemotaxis protein</fullName>
    </submittedName>
</protein>
<keyword evidence="1" id="KW-0145">Chemotaxis</keyword>
<dbReference type="InterPro" id="IPR039379">
    <property type="entry name" value="Protoglobin_sensor_dom"/>
</dbReference>
<gene>
    <name evidence="7" type="ORF">ABGN05_01110</name>
</gene>
<evidence type="ECO:0000313" key="7">
    <source>
        <dbReference type="EMBL" id="MEX0404256.1"/>
    </source>
</evidence>
<evidence type="ECO:0000259" key="5">
    <source>
        <dbReference type="PROSITE" id="PS50111"/>
    </source>
</evidence>
<evidence type="ECO:0000256" key="2">
    <source>
        <dbReference type="ARBA" id="ARBA00029447"/>
    </source>
</evidence>
<dbReference type="PANTHER" id="PTHR43531">
    <property type="entry name" value="PROTEIN ICFG"/>
    <property type="match status" value="1"/>
</dbReference>